<feature type="compositionally biased region" description="Polar residues" evidence="6">
    <location>
        <begin position="392"/>
        <end position="403"/>
    </location>
</feature>
<evidence type="ECO:0000256" key="3">
    <source>
        <dbReference type="ARBA" id="ARBA00022989"/>
    </source>
</evidence>
<keyword evidence="3 7" id="KW-1133">Transmembrane helix</keyword>
<gene>
    <name evidence="9" type="ORF">PC129_g21369</name>
</gene>
<organism evidence="9 10">
    <name type="scientific">Phytophthora cactorum</name>
    <dbReference type="NCBI Taxonomy" id="29920"/>
    <lineage>
        <taxon>Eukaryota</taxon>
        <taxon>Sar</taxon>
        <taxon>Stramenopiles</taxon>
        <taxon>Oomycota</taxon>
        <taxon>Peronosporomycetes</taxon>
        <taxon>Peronosporales</taxon>
        <taxon>Peronosporaceae</taxon>
        <taxon>Phytophthora</taxon>
    </lineage>
</organism>
<feature type="coiled-coil region" evidence="5">
    <location>
        <begin position="1010"/>
        <end position="1114"/>
    </location>
</feature>
<keyword evidence="5" id="KW-0175">Coiled coil</keyword>
<evidence type="ECO:0000256" key="5">
    <source>
        <dbReference type="SAM" id="Coils"/>
    </source>
</evidence>
<comment type="caution">
    <text evidence="9">The sequence shown here is derived from an EMBL/GenBank/DDBJ whole genome shotgun (WGS) entry which is preliminary data.</text>
</comment>
<dbReference type="InterPro" id="IPR045120">
    <property type="entry name" value="Suco/Slp1-like"/>
</dbReference>
<dbReference type="GO" id="GO:0012505">
    <property type="term" value="C:endomembrane system"/>
    <property type="evidence" value="ECO:0007669"/>
    <property type="project" value="UniProtKB-SubCell"/>
</dbReference>
<dbReference type="FunFam" id="2.60.120.260:FF:000153">
    <property type="entry name" value="Uncharacterized conserved protein"/>
    <property type="match status" value="1"/>
</dbReference>
<feature type="compositionally biased region" description="Low complexity" evidence="6">
    <location>
        <begin position="415"/>
        <end position="454"/>
    </location>
</feature>
<accession>A0A8T1H5Z4</accession>
<dbReference type="PROSITE" id="PS51469">
    <property type="entry name" value="SUN"/>
    <property type="match status" value="1"/>
</dbReference>
<evidence type="ECO:0000256" key="1">
    <source>
        <dbReference type="ARBA" id="ARBA00004308"/>
    </source>
</evidence>
<evidence type="ECO:0000256" key="4">
    <source>
        <dbReference type="ARBA" id="ARBA00023136"/>
    </source>
</evidence>
<comment type="subcellular location">
    <subcellularLocation>
        <location evidence="1">Endomembrane system</location>
    </subcellularLocation>
</comment>
<protein>
    <recommendedName>
        <fullName evidence="8">SUN domain-containing protein</fullName>
    </recommendedName>
</protein>
<dbReference type="GO" id="GO:0005737">
    <property type="term" value="C:cytoplasm"/>
    <property type="evidence" value="ECO:0007669"/>
    <property type="project" value="TreeGrafter"/>
</dbReference>
<feature type="region of interest" description="Disordered" evidence="6">
    <location>
        <begin position="69"/>
        <end position="132"/>
    </location>
</feature>
<dbReference type="Pfam" id="PF07738">
    <property type="entry name" value="Sad1_UNC"/>
    <property type="match status" value="1"/>
</dbReference>
<dbReference type="SUPFAM" id="SSF49785">
    <property type="entry name" value="Galactose-binding domain-like"/>
    <property type="match status" value="1"/>
</dbReference>
<dbReference type="GO" id="GO:0016020">
    <property type="term" value="C:membrane"/>
    <property type="evidence" value="ECO:0007669"/>
    <property type="project" value="InterPro"/>
</dbReference>
<dbReference type="Gene3D" id="2.60.120.260">
    <property type="entry name" value="Galactose-binding domain-like"/>
    <property type="match status" value="1"/>
</dbReference>
<feature type="transmembrane region" description="Helical" evidence="7">
    <location>
        <begin position="583"/>
        <end position="605"/>
    </location>
</feature>
<dbReference type="PANTHER" id="PTHR12953:SF0">
    <property type="entry name" value="SUN DOMAIN-CONTAINING OSSIFICATION FACTOR"/>
    <property type="match status" value="1"/>
</dbReference>
<proteinExistence type="predicted"/>
<evidence type="ECO:0000313" key="10">
    <source>
        <dbReference type="Proteomes" id="UP000760860"/>
    </source>
</evidence>
<feature type="region of interest" description="Disordered" evidence="6">
    <location>
        <begin position="390"/>
        <end position="454"/>
    </location>
</feature>
<evidence type="ECO:0000256" key="2">
    <source>
        <dbReference type="ARBA" id="ARBA00022692"/>
    </source>
</evidence>
<feature type="compositionally biased region" description="Polar residues" evidence="6">
    <location>
        <begin position="1311"/>
        <end position="1320"/>
    </location>
</feature>
<feature type="compositionally biased region" description="Basic and acidic residues" evidence="6">
    <location>
        <begin position="113"/>
        <end position="124"/>
    </location>
</feature>
<evidence type="ECO:0000313" key="9">
    <source>
        <dbReference type="EMBL" id="KAG3207591.1"/>
    </source>
</evidence>
<name>A0A8T1H5Z4_9STRA</name>
<feature type="coiled-coil region" evidence="5">
    <location>
        <begin position="1155"/>
        <end position="1277"/>
    </location>
</feature>
<feature type="region of interest" description="Disordered" evidence="6">
    <location>
        <begin position="1308"/>
        <end position="1327"/>
    </location>
</feature>
<dbReference type="EMBL" id="RCMV01001695">
    <property type="protein sequence ID" value="KAG3207591.1"/>
    <property type="molecule type" value="Genomic_DNA"/>
</dbReference>
<feature type="compositionally biased region" description="Polar residues" evidence="6">
    <location>
        <begin position="800"/>
        <end position="810"/>
    </location>
</feature>
<feature type="region of interest" description="Disordered" evidence="6">
    <location>
        <begin position="737"/>
        <end position="832"/>
    </location>
</feature>
<dbReference type="Proteomes" id="UP000760860">
    <property type="component" value="Unassembled WGS sequence"/>
</dbReference>
<feature type="coiled-coil region" evidence="5">
    <location>
        <begin position="511"/>
        <end position="538"/>
    </location>
</feature>
<evidence type="ECO:0000256" key="7">
    <source>
        <dbReference type="SAM" id="Phobius"/>
    </source>
</evidence>
<evidence type="ECO:0000256" key="6">
    <source>
        <dbReference type="SAM" id="MobiDB-lite"/>
    </source>
</evidence>
<feature type="domain" description="SUN" evidence="8">
    <location>
        <begin position="106"/>
        <end position="295"/>
    </location>
</feature>
<dbReference type="VEuPathDB" id="FungiDB:PC110_g19524"/>
<reference evidence="9" key="1">
    <citation type="submission" date="2018-05" db="EMBL/GenBank/DDBJ databases">
        <title>Effector identification in a new, highly contiguous assembly of the strawberry crown rot pathogen Phytophthora cactorum.</title>
        <authorList>
            <person name="Armitage A.D."/>
            <person name="Nellist C.F."/>
            <person name="Bates H."/>
            <person name="Vickerstaff R.J."/>
            <person name="Harrison R.J."/>
        </authorList>
    </citation>
    <scope>NUCLEOTIDE SEQUENCE</scope>
    <source>
        <strain evidence="9">P421</strain>
    </source>
</reference>
<feature type="region of interest" description="Disordered" evidence="6">
    <location>
        <begin position="870"/>
        <end position="897"/>
    </location>
</feature>
<evidence type="ECO:0000259" key="8">
    <source>
        <dbReference type="PROSITE" id="PS51469"/>
    </source>
</evidence>
<dbReference type="GO" id="GO:0034975">
    <property type="term" value="P:protein folding in endoplasmic reticulum"/>
    <property type="evidence" value="ECO:0007669"/>
    <property type="project" value="TreeGrafter"/>
</dbReference>
<keyword evidence="2 7" id="KW-0812">Transmembrane</keyword>
<keyword evidence="4 7" id="KW-0472">Membrane</keyword>
<dbReference type="PANTHER" id="PTHR12953">
    <property type="entry name" value="MEMBRANE PROTEIN CH1 RELATED"/>
    <property type="match status" value="1"/>
</dbReference>
<dbReference type="InterPro" id="IPR008979">
    <property type="entry name" value="Galactose-bd-like_sf"/>
</dbReference>
<sequence length="1375" mass="152811">MKLLQTRSFQQLSCYAAARNLQIDEKVSPVAYYLTGNPTYNLRHMGRPKQVLLLLLLLALCSVRGIVTPDAPSDPVPSDNIVASPGDAAASNAEPTQDELPPGDAEASSSPQRIEEPDEPKADTELADEDVDPLLDVPSGLFEVVDADSVDNRKRQNYASLDAGATILDAAPDTKSPTNLLVPDKDRYMLTPCSNPRKWVVISLSEDVHADAIAIANYEKFSSPVKDFIVLGSVNYPTDTWLVLGNFTATHTNGEQIFQLDAQQHVRYIKFRFLSHYGSEYYCTLSQLRVFGRTFTQVISQLEKSIDAEVEALDVQAAIPAPQVSALPDSVEVSVPRIPDPTELTSQCLMEKNNTVVAIFYNESQRVEHYRSNGMCCLVDYTPEQIEAEVAASSSTNDQSPIASTDAVDTDAGEGSVQSPGSSPSGGASSTNTNTSSVPAANSNATASSSAPATSSFLSTSHGIAASSTQGLGRLESIFVRITKKIQALEVNQSVMARQLEDFHTHQWAAIKMLQANQESLNEQLREIRSMIVDLKDHVAKELSTTEKTLLTYGRLLDDVRRDNIALWNEMLIVREVITTMKAGILCAIVLSGFIILFFLLRLLFRCVSKCKERADLREWFWRMENHESSSSDDQGRPKALDGNMAAGALRVNRKAQFGSSWDDSAIERKTLVSDMVGEGPQKFRRHRAKSLCAVAFSHKSYRQQMSRRGSNSSFSSSSDVNFDDLDDHQVFGYLEDDDDSRLATPGSRSRSPSADFRLNFSPKIRSSLAPPPPATRKTSTATAKPRSPSLAAKKRVVKRQSSLTISTPASKLFSHKRESSSGNILQASASTKDSSSDSFLELVTTAAPTSTPSDGREDVVDTLQPNESVEAPAAQDLKPFRKAKAAESSGGSGTGAPSIGNANALVAALASLQTQVELLTSDKSQMEIEAATARTTIANLEQKVSASEQSSDLFARQLANVKESFQAKLMAREEEVSLEKMTLAKEKETLLQHQQARFTTEAELWKHEIAALTKVKLQLESENDRLNKELNGEKLQREFVETKHRTLKAKHTRTCEELNLLVQEKERFEHAQVEIQELQSKLADNLHKYELQRQQLEEQVSNLLLNREDQLAQGERERQVCARQNEKEKAKLLRFVQEVRGLHHLLRMSVVETRELFNSEVKKTKDALENIQQQASEFAVHQSDRDMALMSRKGRILQLETQLKNDRQTINQLESTLAKSTRVLERKHEALKSKYQEQKEHLGITLAVRQGLTTDLQAKRKQVAELEREVTRLNLARGKIDVKLKHSQQQMIAMQKVHARELDKLAKRASSATGSSNIEQVPWPDLPLEKNNERKALLLHGDPEEPEWREFVELVAAYEAERQLHQDLAVATSY</sequence>
<dbReference type="InterPro" id="IPR012919">
    <property type="entry name" value="SUN_dom"/>
</dbReference>
<feature type="coiled-coil region" evidence="5">
    <location>
        <begin position="910"/>
        <end position="951"/>
    </location>
</feature>